<feature type="domain" description="DUF4100" evidence="3">
    <location>
        <begin position="26"/>
        <end position="78"/>
    </location>
</feature>
<feature type="compositionally biased region" description="Acidic residues" evidence="2">
    <location>
        <begin position="263"/>
        <end position="279"/>
    </location>
</feature>
<feature type="compositionally biased region" description="Acidic residues" evidence="2">
    <location>
        <begin position="286"/>
        <end position="314"/>
    </location>
</feature>
<dbReference type="InterPro" id="IPR025165">
    <property type="entry name" value="DUF4100"/>
</dbReference>
<feature type="region of interest" description="Disordered" evidence="2">
    <location>
        <begin position="1"/>
        <end position="25"/>
    </location>
</feature>
<protein>
    <recommendedName>
        <fullName evidence="3">DUF4100 domain-containing protein</fullName>
    </recommendedName>
</protein>
<keyword evidence="1" id="KW-0378">Hydrolase</keyword>
<keyword evidence="1" id="KW-0064">Aspartyl protease</keyword>
<feature type="region of interest" description="Disordered" evidence="2">
    <location>
        <begin position="765"/>
        <end position="826"/>
    </location>
</feature>
<keyword evidence="5" id="KW-1185">Reference proteome</keyword>
<comment type="caution">
    <text evidence="4">The sequence shown here is derived from an EMBL/GenBank/DDBJ whole genome shotgun (WGS) entry which is preliminary data.</text>
</comment>
<dbReference type="OrthoDB" id="2724242at2759"/>
<feature type="compositionally biased region" description="Basic and acidic residues" evidence="2">
    <location>
        <begin position="315"/>
        <end position="324"/>
    </location>
</feature>
<dbReference type="PROSITE" id="PS00141">
    <property type="entry name" value="ASP_PROTEASE"/>
    <property type="match status" value="1"/>
</dbReference>
<dbReference type="Gene3D" id="2.40.70.10">
    <property type="entry name" value="Acid Proteases"/>
    <property type="match status" value="2"/>
</dbReference>
<dbReference type="EMBL" id="LUGG01000001">
    <property type="protein sequence ID" value="OBZ79030.1"/>
    <property type="molecule type" value="Genomic_DNA"/>
</dbReference>
<feature type="region of interest" description="Disordered" evidence="2">
    <location>
        <begin position="625"/>
        <end position="659"/>
    </location>
</feature>
<evidence type="ECO:0000256" key="2">
    <source>
        <dbReference type="SAM" id="MobiDB-lite"/>
    </source>
</evidence>
<dbReference type="GO" id="GO:0006508">
    <property type="term" value="P:proteolysis"/>
    <property type="evidence" value="ECO:0007669"/>
    <property type="project" value="InterPro"/>
</dbReference>
<dbReference type="CDD" id="cd00303">
    <property type="entry name" value="retropepsin_like"/>
    <property type="match status" value="2"/>
</dbReference>
<organism evidence="4 5">
    <name type="scientific">Grifola frondosa</name>
    <name type="common">Maitake</name>
    <name type="synonym">Polyporus frondosus</name>
    <dbReference type="NCBI Taxonomy" id="5627"/>
    <lineage>
        <taxon>Eukaryota</taxon>
        <taxon>Fungi</taxon>
        <taxon>Dikarya</taxon>
        <taxon>Basidiomycota</taxon>
        <taxon>Agaricomycotina</taxon>
        <taxon>Agaricomycetes</taxon>
        <taxon>Polyporales</taxon>
        <taxon>Grifolaceae</taxon>
        <taxon>Grifola</taxon>
    </lineage>
</organism>
<evidence type="ECO:0000313" key="5">
    <source>
        <dbReference type="Proteomes" id="UP000092993"/>
    </source>
</evidence>
<dbReference type="AlphaFoldDB" id="A0A1C7MQ75"/>
<dbReference type="Pfam" id="PF13650">
    <property type="entry name" value="Asp_protease_2"/>
    <property type="match status" value="1"/>
</dbReference>
<evidence type="ECO:0000259" key="3">
    <source>
        <dbReference type="Pfam" id="PF13352"/>
    </source>
</evidence>
<accession>A0A1C7MQ75</accession>
<dbReference type="Pfam" id="PF13352">
    <property type="entry name" value="DUF4100"/>
    <property type="match status" value="1"/>
</dbReference>
<feature type="region of interest" description="Disordered" evidence="2">
    <location>
        <begin position="248"/>
        <end position="324"/>
    </location>
</feature>
<name>A0A1C7MQ75_GRIFR</name>
<reference evidence="4 5" key="1">
    <citation type="submission" date="2016-03" db="EMBL/GenBank/DDBJ databases">
        <title>Whole genome sequencing of Grifola frondosa 9006-11.</title>
        <authorList>
            <person name="Min B."/>
            <person name="Park H."/>
            <person name="Kim J.-G."/>
            <person name="Cho H."/>
            <person name="Oh Y.-L."/>
            <person name="Kong W.-S."/>
            <person name="Choi I.-G."/>
        </authorList>
    </citation>
    <scope>NUCLEOTIDE SEQUENCE [LARGE SCALE GENOMIC DNA]</scope>
    <source>
        <strain evidence="4 5">9006-11</strain>
    </source>
</reference>
<sequence>MMDDPALTRMFRSQESASKPVEKPRTMVSRTSAISKEVDPTAIMNRILNTSLTVSVGELIGVSKEVAQQVQNVLKVKKTEAAEVAANLVPGLAANFVTDISETRSPLIRLTMNCRTRPVNFIIDTGSQLNVISEKVWKSIVQTPMDKSRAITMNDANGGSGELLGLVSDIPLKFGHISTTFNAYVAPNPPFEGLLGRPWQIKNKVGIREKDEGTYLTFEGRPGYPDSEVLVTPYRTDDSQDAASYMIEPQVWGPSPGVTSIAEEPEGDDDHAATAEEDQKDIGIQTDEEAEHDDEDSEDQEDDNSDMDDTDPVDDSAKEREARQEVITYRTLLAAQVDDSRTQMTRRIGETTIHSDNGVEFIKETTRSHGHRMFLLRDAHFFYGTGCCMGHMLVQVFPFSEGELQKSRNIMRRYREGSVKMIIAEGLKPRALSLATPKESYQCDGNLLGPWSTPDSMMVLHAKCGYYSIPFIVDTGSQVNCVNADLWKLARGTSREVDDDVSIKDVTGKSLSCIGLWDTPLSIGRIDTEATLYIVEDLAVPGILGRSWQQKHEFSLQHRPEGLYLGIRDSLKLHSYELLITSPGIQKDVLDRTFRLCAMTTVDQAPSKGLDVNRVEMRLAQLQIKPGDSPAPRKETMDDSGSMVPTELNSPENWDEDFPDEERSPHFLESNRMVEQENRKLYDTFRKVHQDQLGQVIEEVATLMTDIRVKNARIVHPGPLSPKPDHAEGQYLLQDVRMTMNGRRYRGHGVLHMVFYSDVPCSPSSLEAEAGTSEEWKQTSDQNFEVPMGPSEDLSDSILIDGQIPLGELPSQADDPQSADEEEDLYDQATHRRETIKGQKVQPKLRPEETTVILLGNGSALCGTNEFMATMMSYLGHDVSGPAELITGRQLGKINWDPLHQALGTIGVTVPRR</sequence>
<evidence type="ECO:0000313" key="4">
    <source>
        <dbReference type="EMBL" id="OBZ79030.1"/>
    </source>
</evidence>
<dbReference type="SUPFAM" id="SSF50630">
    <property type="entry name" value="Acid proteases"/>
    <property type="match status" value="2"/>
</dbReference>
<evidence type="ECO:0000256" key="1">
    <source>
        <dbReference type="ARBA" id="ARBA00022750"/>
    </source>
</evidence>
<dbReference type="InterPro" id="IPR001969">
    <property type="entry name" value="Aspartic_peptidase_AS"/>
</dbReference>
<feature type="compositionally biased region" description="Acidic residues" evidence="2">
    <location>
        <begin position="817"/>
        <end position="826"/>
    </location>
</feature>
<dbReference type="Proteomes" id="UP000092993">
    <property type="component" value="Unassembled WGS sequence"/>
</dbReference>
<keyword evidence="1" id="KW-0645">Protease</keyword>
<gene>
    <name evidence="4" type="ORF">A0H81_01468</name>
</gene>
<dbReference type="InterPro" id="IPR021109">
    <property type="entry name" value="Peptidase_aspartic_dom_sf"/>
</dbReference>
<proteinExistence type="predicted"/>
<dbReference type="STRING" id="5627.A0A1C7MQ75"/>
<dbReference type="GO" id="GO:0004190">
    <property type="term" value="F:aspartic-type endopeptidase activity"/>
    <property type="evidence" value="ECO:0007669"/>
    <property type="project" value="UniProtKB-KW"/>
</dbReference>